<dbReference type="OrthoDB" id="6499032at2759"/>
<keyword evidence="2" id="KW-0560">Oxidoreductase</keyword>
<dbReference type="GO" id="GO:0005506">
    <property type="term" value="F:iron ion binding"/>
    <property type="evidence" value="ECO:0007669"/>
    <property type="project" value="InterPro"/>
</dbReference>
<comment type="caution">
    <text evidence="4">The sequence shown here is derived from an EMBL/GenBank/DDBJ whole genome shotgun (WGS) entry which is preliminary data.</text>
</comment>
<dbReference type="EMBL" id="MUJZ01019706">
    <property type="protein sequence ID" value="OTF80158.1"/>
    <property type="molecule type" value="Genomic_DNA"/>
</dbReference>
<dbReference type="AlphaFoldDB" id="A0A1Y3BJS7"/>
<dbReference type="Gene3D" id="1.10.630.10">
    <property type="entry name" value="Cytochrome P450"/>
    <property type="match status" value="1"/>
</dbReference>
<dbReference type="InterPro" id="IPR001128">
    <property type="entry name" value="Cyt_P450"/>
</dbReference>
<evidence type="ECO:0008006" key="6">
    <source>
        <dbReference type="Google" id="ProtNLM"/>
    </source>
</evidence>
<dbReference type="PANTHER" id="PTHR24305">
    <property type="entry name" value="CYTOCHROME P450"/>
    <property type="match status" value="1"/>
</dbReference>
<sequence>MVDQTSINRSESEGIDKNEPKLKGISREEIAGQGIIFFLAGYDTTNVTLCHTIYHLIKHPEWQDKLYEELSAQDANLDYESLRSLPILNGVIC</sequence>
<feature type="compositionally biased region" description="Basic and acidic residues" evidence="3">
    <location>
        <begin position="10"/>
        <end position="22"/>
    </location>
</feature>
<evidence type="ECO:0000256" key="2">
    <source>
        <dbReference type="ARBA" id="ARBA00023033"/>
    </source>
</evidence>
<dbReference type="GO" id="GO:0004497">
    <property type="term" value="F:monooxygenase activity"/>
    <property type="evidence" value="ECO:0007669"/>
    <property type="project" value="UniProtKB-KW"/>
</dbReference>
<keyword evidence="5" id="KW-1185">Reference proteome</keyword>
<evidence type="ECO:0000256" key="1">
    <source>
        <dbReference type="ARBA" id="ARBA00010617"/>
    </source>
</evidence>
<dbReference type="InterPro" id="IPR050121">
    <property type="entry name" value="Cytochrome_P450_monoxygenase"/>
</dbReference>
<dbReference type="Pfam" id="PF00067">
    <property type="entry name" value="p450"/>
    <property type="match status" value="1"/>
</dbReference>
<dbReference type="Proteomes" id="UP000194236">
    <property type="component" value="Unassembled WGS sequence"/>
</dbReference>
<dbReference type="SUPFAM" id="SSF48264">
    <property type="entry name" value="Cytochrome P450"/>
    <property type="match status" value="1"/>
</dbReference>
<keyword evidence="2" id="KW-0503">Monooxygenase</keyword>
<dbReference type="GO" id="GO:0016705">
    <property type="term" value="F:oxidoreductase activity, acting on paired donors, with incorporation or reduction of molecular oxygen"/>
    <property type="evidence" value="ECO:0007669"/>
    <property type="project" value="InterPro"/>
</dbReference>
<evidence type="ECO:0000313" key="5">
    <source>
        <dbReference type="Proteomes" id="UP000194236"/>
    </source>
</evidence>
<gene>
    <name evidence="4" type="ORF">BLA29_014159</name>
</gene>
<feature type="region of interest" description="Disordered" evidence="3">
    <location>
        <begin position="1"/>
        <end position="22"/>
    </location>
</feature>
<evidence type="ECO:0000313" key="4">
    <source>
        <dbReference type="EMBL" id="OTF80158.1"/>
    </source>
</evidence>
<name>A0A1Y3BJS7_EURMA</name>
<dbReference type="GO" id="GO:0020037">
    <property type="term" value="F:heme binding"/>
    <property type="evidence" value="ECO:0007669"/>
    <property type="project" value="InterPro"/>
</dbReference>
<feature type="non-terminal residue" evidence="4">
    <location>
        <position position="93"/>
    </location>
</feature>
<organism evidence="4 5">
    <name type="scientific">Euroglyphus maynei</name>
    <name type="common">Mayne's house dust mite</name>
    <dbReference type="NCBI Taxonomy" id="6958"/>
    <lineage>
        <taxon>Eukaryota</taxon>
        <taxon>Metazoa</taxon>
        <taxon>Ecdysozoa</taxon>
        <taxon>Arthropoda</taxon>
        <taxon>Chelicerata</taxon>
        <taxon>Arachnida</taxon>
        <taxon>Acari</taxon>
        <taxon>Acariformes</taxon>
        <taxon>Sarcoptiformes</taxon>
        <taxon>Astigmata</taxon>
        <taxon>Psoroptidia</taxon>
        <taxon>Analgoidea</taxon>
        <taxon>Pyroglyphidae</taxon>
        <taxon>Pyroglyphinae</taxon>
        <taxon>Euroglyphus</taxon>
    </lineage>
</organism>
<evidence type="ECO:0000256" key="3">
    <source>
        <dbReference type="SAM" id="MobiDB-lite"/>
    </source>
</evidence>
<comment type="similarity">
    <text evidence="1">Belongs to the cytochrome P450 family.</text>
</comment>
<accession>A0A1Y3BJS7</accession>
<protein>
    <recommendedName>
        <fullName evidence="6">Cytochrome P450-like protein</fullName>
    </recommendedName>
</protein>
<dbReference type="PANTHER" id="PTHR24305:SF166">
    <property type="entry name" value="CYTOCHROME P450 12A4, MITOCHONDRIAL-RELATED"/>
    <property type="match status" value="1"/>
</dbReference>
<dbReference type="InterPro" id="IPR036396">
    <property type="entry name" value="Cyt_P450_sf"/>
</dbReference>
<proteinExistence type="inferred from homology"/>
<reference evidence="4 5" key="1">
    <citation type="submission" date="2017-03" db="EMBL/GenBank/DDBJ databases">
        <title>Genome Survey of Euroglyphus maynei.</title>
        <authorList>
            <person name="Arlian L.G."/>
            <person name="Morgan M.S."/>
            <person name="Rider S.D."/>
        </authorList>
    </citation>
    <scope>NUCLEOTIDE SEQUENCE [LARGE SCALE GENOMIC DNA]</scope>
    <source>
        <strain evidence="4">Arlian Lab</strain>
        <tissue evidence="4">Whole body</tissue>
    </source>
</reference>